<name>A0A392N1G4_9FABA</name>
<feature type="non-terminal residue" evidence="1">
    <location>
        <position position="1"/>
    </location>
</feature>
<proteinExistence type="predicted"/>
<sequence length="122" mass="14143">FELSSQQFGIKAEVFEIMTAEAHEQKFQRRSGKDKENALKVTYEDEEIVVEVPSEDEEEVEHFNKATVECYQCHQLGHFRMLLMKVKLADDAASNKKSAVTKLKFWLTSNTMLNTMLQHCNI</sequence>
<evidence type="ECO:0000313" key="1">
    <source>
        <dbReference type="EMBL" id="MCH93640.1"/>
    </source>
</evidence>
<keyword evidence="2" id="KW-1185">Reference proteome</keyword>
<comment type="caution">
    <text evidence="1">The sequence shown here is derived from an EMBL/GenBank/DDBJ whole genome shotgun (WGS) entry which is preliminary data.</text>
</comment>
<protein>
    <submittedName>
        <fullName evidence="1">Uncharacterized protein</fullName>
    </submittedName>
</protein>
<accession>A0A392N1G4</accession>
<dbReference type="Proteomes" id="UP000265520">
    <property type="component" value="Unassembled WGS sequence"/>
</dbReference>
<evidence type="ECO:0000313" key="2">
    <source>
        <dbReference type="Proteomes" id="UP000265520"/>
    </source>
</evidence>
<dbReference type="EMBL" id="LXQA010025433">
    <property type="protein sequence ID" value="MCH93640.1"/>
    <property type="molecule type" value="Genomic_DNA"/>
</dbReference>
<dbReference type="AlphaFoldDB" id="A0A392N1G4"/>
<organism evidence="1 2">
    <name type="scientific">Trifolium medium</name>
    <dbReference type="NCBI Taxonomy" id="97028"/>
    <lineage>
        <taxon>Eukaryota</taxon>
        <taxon>Viridiplantae</taxon>
        <taxon>Streptophyta</taxon>
        <taxon>Embryophyta</taxon>
        <taxon>Tracheophyta</taxon>
        <taxon>Spermatophyta</taxon>
        <taxon>Magnoliopsida</taxon>
        <taxon>eudicotyledons</taxon>
        <taxon>Gunneridae</taxon>
        <taxon>Pentapetalae</taxon>
        <taxon>rosids</taxon>
        <taxon>fabids</taxon>
        <taxon>Fabales</taxon>
        <taxon>Fabaceae</taxon>
        <taxon>Papilionoideae</taxon>
        <taxon>50 kb inversion clade</taxon>
        <taxon>NPAAA clade</taxon>
        <taxon>Hologalegina</taxon>
        <taxon>IRL clade</taxon>
        <taxon>Trifolieae</taxon>
        <taxon>Trifolium</taxon>
    </lineage>
</organism>
<reference evidence="1 2" key="1">
    <citation type="journal article" date="2018" name="Front. Plant Sci.">
        <title>Red Clover (Trifolium pratense) and Zigzag Clover (T. medium) - A Picture of Genomic Similarities and Differences.</title>
        <authorList>
            <person name="Dluhosova J."/>
            <person name="Istvanek J."/>
            <person name="Nedelnik J."/>
            <person name="Repkova J."/>
        </authorList>
    </citation>
    <scope>NUCLEOTIDE SEQUENCE [LARGE SCALE GENOMIC DNA]</scope>
    <source>
        <strain evidence="2">cv. 10/8</strain>
        <tissue evidence="1">Leaf</tissue>
    </source>
</reference>